<feature type="compositionally biased region" description="Basic and acidic residues" evidence="1">
    <location>
        <begin position="61"/>
        <end position="88"/>
    </location>
</feature>
<gene>
    <name evidence="3" type="ORF">DI565_12650</name>
</gene>
<accession>A0A2W5KF97</accession>
<proteinExistence type="predicted"/>
<evidence type="ECO:0000256" key="1">
    <source>
        <dbReference type="SAM" id="MobiDB-lite"/>
    </source>
</evidence>
<keyword evidence="3" id="KW-0378">Hydrolase</keyword>
<dbReference type="Pfam" id="PF14206">
    <property type="entry name" value="Cys_rich_CPCC"/>
    <property type="match status" value="1"/>
</dbReference>
<reference evidence="3 4" key="1">
    <citation type="submission" date="2017-08" db="EMBL/GenBank/DDBJ databases">
        <title>Infants hospitalized years apart are colonized by the same room-sourced microbial strains.</title>
        <authorList>
            <person name="Brooks B."/>
            <person name="Olm M.R."/>
            <person name="Firek B.A."/>
            <person name="Baker R."/>
            <person name="Thomas B.C."/>
            <person name="Morowitz M.J."/>
            <person name="Banfield J.F."/>
        </authorList>
    </citation>
    <scope>NUCLEOTIDE SEQUENCE [LARGE SCALE GENOMIC DNA]</scope>
    <source>
        <strain evidence="3">S2_005_003_R2_43</strain>
    </source>
</reference>
<dbReference type="EMBL" id="QFPN01000006">
    <property type="protein sequence ID" value="PZQ14424.1"/>
    <property type="molecule type" value="Genomic_DNA"/>
</dbReference>
<comment type="caution">
    <text evidence="3">The sequence shown here is derived from an EMBL/GenBank/DDBJ whole genome shotgun (WGS) entry which is preliminary data.</text>
</comment>
<dbReference type="InterPro" id="IPR025983">
    <property type="entry name" value="Cys_rich_CPCC"/>
</dbReference>
<dbReference type="GO" id="GO:0016787">
    <property type="term" value="F:hydrolase activity"/>
    <property type="evidence" value="ECO:0007669"/>
    <property type="project" value="UniProtKB-KW"/>
</dbReference>
<sequence>MNGFYPCPCCGDMSFSEAGGWEICSRCDWEDDPVQERHPDLRGGANKPSLIEARANFVRHGHSDPEGREQSRQFLNELERRDVKPKLP</sequence>
<dbReference type="Proteomes" id="UP000249577">
    <property type="component" value="Unassembled WGS sequence"/>
</dbReference>
<feature type="region of interest" description="Disordered" evidence="1">
    <location>
        <begin position="59"/>
        <end position="88"/>
    </location>
</feature>
<organism evidence="3 4">
    <name type="scientific">Ancylobacter novellus</name>
    <name type="common">Thiobacillus novellus</name>
    <dbReference type="NCBI Taxonomy" id="921"/>
    <lineage>
        <taxon>Bacteria</taxon>
        <taxon>Pseudomonadati</taxon>
        <taxon>Pseudomonadota</taxon>
        <taxon>Alphaproteobacteria</taxon>
        <taxon>Hyphomicrobiales</taxon>
        <taxon>Xanthobacteraceae</taxon>
        <taxon>Ancylobacter</taxon>
    </lineage>
</organism>
<feature type="domain" description="Cysteine-rich CPCC" evidence="2">
    <location>
        <begin position="5"/>
        <end position="73"/>
    </location>
</feature>
<name>A0A2W5KF97_ANCNO</name>
<evidence type="ECO:0000259" key="2">
    <source>
        <dbReference type="Pfam" id="PF14206"/>
    </source>
</evidence>
<protein>
    <submittedName>
        <fullName evidence="3">Hydrolase</fullName>
    </submittedName>
</protein>
<evidence type="ECO:0000313" key="3">
    <source>
        <dbReference type="EMBL" id="PZQ14424.1"/>
    </source>
</evidence>
<evidence type="ECO:0000313" key="4">
    <source>
        <dbReference type="Proteomes" id="UP000249577"/>
    </source>
</evidence>
<dbReference type="AlphaFoldDB" id="A0A2W5KF97"/>